<name>A0A4C1VG50_EUMVA</name>
<sequence length="79" mass="8936">MYNKGRTGVARFDGQRKEYSSGREQQWRTPRGAELSRRPGRGPSFYQLESYNEPQFDHVSSSPSVRHATARACVGASDE</sequence>
<evidence type="ECO:0000313" key="3">
    <source>
        <dbReference type="Proteomes" id="UP000299102"/>
    </source>
</evidence>
<proteinExistence type="predicted"/>
<dbReference type="EMBL" id="BGZK01000344">
    <property type="protein sequence ID" value="GBP38118.1"/>
    <property type="molecule type" value="Genomic_DNA"/>
</dbReference>
<protein>
    <submittedName>
        <fullName evidence="2">Uncharacterized protein</fullName>
    </submittedName>
</protein>
<gene>
    <name evidence="2" type="ORF">EVAR_80401_1</name>
</gene>
<accession>A0A4C1VG50</accession>
<organism evidence="2 3">
    <name type="scientific">Eumeta variegata</name>
    <name type="common">Bagworm moth</name>
    <name type="synonym">Eumeta japonica</name>
    <dbReference type="NCBI Taxonomy" id="151549"/>
    <lineage>
        <taxon>Eukaryota</taxon>
        <taxon>Metazoa</taxon>
        <taxon>Ecdysozoa</taxon>
        <taxon>Arthropoda</taxon>
        <taxon>Hexapoda</taxon>
        <taxon>Insecta</taxon>
        <taxon>Pterygota</taxon>
        <taxon>Neoptera</taxon>
        <taxon>Endopterygota</taxon>
        <taxon>Lepidoptera</taxon>
        <taxon>Glossata</taxon>
        <taxon>Ditrysia</taxon>
        <taxon>Tineoidea</taxon>
        <taxon>Psychidae</taxon>
        <taxon>Oiketicinae</taxon>
        <taxon>Eumeta</taxon>
    </lineage>
</organism>
<keyword evidence="3" id="KW-1185">Reference proteome</keyword>
<reference evidence="2 3" key="1">
    <citation type="journal article" date="2019" name="Commun. Biol.">
        <title>The bagworm genome reveals a unique fibroin gene that provides high tensile strength.</title>
        <authorList>
            <person name="Kono N."/>
            <person name="Nakamura H."/>
            <person name="Ohtoshi R."/>
            <person name="Tomita M."/>
            <person name="Numata K."/>
            <person name="Arakawa K."/>
        </authorList>
    </citation>
    <scope>NUCLEOTIDE SEQUENCE [LARGE SCALE GENOMIC DNA]</scope>
</reference>
<evidence type="ECO:0000313" key="2">
    <source>
        <dbReference type="EMBL" id="GBP38118.1"/>
    </source>
</evidence>
<evidence type="ECO:0000256" key="1">
    <source>
        <dbReference type="SAM" id="MobiDB-lite"/>
    </source>
</evidence>
<comment type="caution">
    <text evidence="2">The sequence shown here is derived from an EMBL/GenBank/DDBJ whole genome shotgun (WGS) entry which is preliminary data.</text>
</comment>
<dbReference type="Proteomes" id="UP000299102">
    <property type="component" value="Unassembled WGS sequence"/>
</dbReference>
<dbReference type="AlphaFoldDB" id="A0A4C1VG50"/>
<feature type="region of interest" description="Disordered" evidence="1">
    <location>
        <begin position="1"/>
        <end position="47"/>
    </location>
</feature>